<protein>
    <submittedName>
        <fullName evidence="2">Uncharacterized protein</fullName>
    </submittedName>
</protein>
<proteinExistence type="predicted"/>
<accession>G3JL18</accession>
<dbReference type="RefSeq" id="XP_006672013.1">
    <property type="nucleotide sequence ID" value="XM_006671950.1"/>
</dbReference>
<feature type="region of interest" description="Disordered" evidence="1">
    <location>
        <begin position="124"/>
        <end position="144"/>
    </location>
</feature>
<reference evidence="2 3" key="1">
    <citation type="journal article" date="2011" name="Genome Biol.">
        <title>Genome sequence of the insect pathogenic fungus Cordyceps militaris, a valued traditional Chinese medicine.</title>
        <authorList>
            <person name="Zheng P."/>
            <person name="Xia Y."/>
            <person name="Xiao G."/>
            <person name="Xiong C."/>
            <person name="Hu X."/>
            <person name="Zhang S."/>
            <person name="Zheng H."/>
            <person name="Huang Y."/>
            <person name="Zhou Y."/>
            <person name="Wang S."/>
            <person name="Zhao G.P."/>
            <person name="Liu X."/>
            <person name="St Leger R.J."/>
            <person name="Wang C."/>
        </authorList>
    </citation>
    <scope>NUCLEOTIDE SEQUENCE [LARGE SCALE GENOMIC DNA]</scope>
    <source>
        <strain evidence="2 3">CM01</strain>
    </source>
</reference>
<feature type="compositionally biased region" description="Basic residues" evidence="1">
    <location>
        <begin position="134"/>
        <end position="144"/>
    </location>
</feature>
<evidence type="ECO:0000313" key="3">
    <source>
        <dbReference type="Proteomes" id="UP000001610"/>
    </source>
</evidence>
<keyword evidence="3" id="KW-1185">Reference proteome</keyword>
<evidence type="ECO:0000256" key="1">
    <source>
        <dbReference type="SAM" id="MobiDB-lite"/>
    </source>
</evidence>
<dbReference type="EMBL" id="JH126403">
    <property type="protein sequence ID" value="EGX90392.1"/>
    <property type="molecule type" value="Genomic_DNA"/>
</dbReference>
<sequence>MTNQRACLAKLAARPRRHPEPVRILGLSSPLSADGTQYHGLAPDKPYSALDRTTALSHPLHAAAHAGYTTLSELTLRVALVAGAWPGLPADASRRIVSHPLPYRPMAGERGKKSQIVVTPASLLPSPMIPTHHDKQHHNKALGN</sequence>
<dbReference type="AlphaFoldDB" id="G3JL18"/>
<dbReference type="Proteomes" id="UP000001610">
    <property type="component" value="Unassembled WGS sequence"/>
</dbReference>
<gene>
    <name evidence="2" type="ORF">CCM_06812</name>
</gene>
<organism evidence="2 3">
    <name type="scientific">Cordyceps militaris (strain CM01)</name>
    <name type="common">Caterpillar fungus</name>
    <dbReference type="NCBI Taxonomy" id="983644"/>
    <lineage>
        <taxon>Eukaryota</taxon>
        <taxon>Fungi</taxon>
        <taxon>Dikarya</taxon>
        <taxon>Ascomycota</taxon>
        <taxon>Pezizomycotina</taxon>
        <taxon>Sordariomycetes</taxon>
        <taxon>Hypocreomycetidae</taxon>
        <taxon>Hypocreales</taxon>
        <taxon>Cordycipitaceae</taxon>
        <taxon>Cordyceps</taxon>
    </lineage>
</organism>
<evidence type="ECO:0000313" key="2">
    <source>
        <dbReference type="EMBL" id="EGX90392.1"/>
    </source>
</evidence>
<name>G3JL18_CORMM</name>
<dbReference type="InParanoid" id="G3JL18"/>
<dbReference type="HOGENOM" id="CLU_1796384_0_0_1"/>
<dbReference type="VEuPathDB" id="FungiDB:CCM_06812"/>
<dbReference type="KEGG" id="cmt:CCM_06812"/>
<dbReference type="GeneID" id="18168823"/>